<dbReference type="Gramene" id="ONIVA04G04440.1">
    <property type="protein sequence ID" value="ONIVA04G04440.1"/>
    <property type="gene ID" value="ONIVA04G04440"/>
</dbReference>
<protein>
    <submittedName>
        <fullName evidence="1">Uncharacterized protein</fullName>
    </submittedName>
</protein>
<reference evidence="1" key="2">
    <citation type="submission" date="2018-04" db="EMBL/GenBank/DDBJ databases">
        <title>OnivRS2 (Oryza nivara Reference Sequence Version 2).</title>
        <authorList>
            <person name="Zhang J."/>
            <person name="Kudrna D."/>
            <person name="Lee S."/>
            <person name="Talag J."/>
            <person name="Rajasekar S."/>
            <person name="Welchert J."/>
            <person name="Hsing Y.-I."/>
            <person name="Wing R.A."/>
        </authorList>
    </citation>
    <scope>NUCLEOTIDE SEQUENCE [LARGE SCALE GENOMIC DNA]</scope>
    <source>
        <strain evidence="1">SL10</strain>
    </source>
</reference>
<dbReference type="HOGENOM" id="CLU_2088711_0_0_1"/>
<name>A0A0E0GYG5_ORYNI</name>
<organism evidence="1">
    <name type="scientific">Oryza nivara</name>
    <name type="common">Indian wild rice</name>
    <name type="synonym">Oryza sativa f. spontanea</name>
    <dbReference type="NCBI Taxonomy" id="4536"/>
    <lineage>
        <taxon>Eukaryota</taxon>
        <taxon>Viridiplantae</taxon>
        <taxon>Streptophyta</taxon>
        <taxon>Embryophyta</taxon>
        <taxon>Tracheophyta</taxon>
        <taxon>Spermatophyta</taxon>
        <taxon>Magnoliopsida</taxon>
        <taxon>Liliopsida</taxon>
        <taxon>Poales</taxon>
        <taxon>Poaceae</taxon>
        <taxon>BOP clade</taxon>
        <taxon>Oryzoideae</taxon>
        <taxon>Oryzeae</taxon>
        <taxon>Oryzinae</taxon>
        <taxon>Oryza</taxon>
    </lineage>
</organism>
<evidence type="ECO:0000313" key="1">
    <source>
        <dbReference type="EnsemblPlants" id="ONIVA04G04440.1"/>
    </source>
</evidence>
<accession>A0A0E0GYG5</accession>
<evidence type="ECO:0000313" key="2">
    <source>
        <dbReference type="Proteomes" id="UP000006591"/>
    </source>
</evidence>
<dbReference type="AlphaFoldDB" id="A0A0E0GYG5"/>
<dbReference type="EnsemblPlants" id="ONIVA04G04440.1">
    <property type="protein sequence ID" value="ONIVA04G04440.1"/>
    <property type="gene ID" value="ONIVA04G04440"/>
</dbReference>
<sequence length="117" mass="13037">MAAAAAAAEPACCSSSSAMLVRTRSAVPMRESGDYMKEYLRELCKRLLYHRFNDLHPKRHFYAHSVQAVSDACLGHFCSPLPSSPPTNICNKSSFRIVYVATVFVLNWKIARGTIIK</sequence>
<proteinExistence type="predicted"/>
<dbReference type="OMA" id="WKIARGT"/>
<reference evidence="1" key="1">
    <citation type="submission" date="2015-04" db="UniProtKB">
        <authorList>
            <consortium name="EnsemblPlants"/>
        </authorList>
    </citation>
    <scope>IDENTIFICATION</scope>
    <source>
        <strain evidence="1">SL10</strain>
    </source>
</reference>
<keyword evidence="2" id="KW-1185">Reference proteome</keyword>
<dbReference type="Proteomes" id="UP000006591">
    <property type="component" value="Chromosome 4"/>
</dbReference>